<comment type="caution">
    <text evidence="1">The sequence shown here is derived from an EMBL/GenBank/DDBJ whole genome shotgun (WGS) entry which is preliminary data.</text>
</comment>
<sequence>MTVSVIRRGWGPFTDGWYRSTDGRFEIFCVGWDATPAARVHRSDGLAYGYDLYEGDVKHGRHADVDAAVRAAKRLRSKGRKS</sequence>
<protein>
    <submittedName>
        <fullName evidence="1">Uncharacterized protein</fullName>
    </submittedName>
</protein>
<dbReference type="EMBL" id="LAZR01050154">
    <property type="protein sequence ID" value="KKK87999.1"/>
    <property type="molecule type" value="Genomic_DNA"/>
</dbReference>
<proteinExistence type="predicted"/>
<evidence type="ECO:0000313" key="1">
    <source>
        <dbReference type="EMBL" id="KKK87999.1"/>
    </source>
</evidence>
<gene>
    <name evidence="1" type="ORF">LCGC14_2747620</name>
</gene>
<organism evidence="1">
    <name type="scientific">marine sediment metagenome</name>
    <dbReference type="NCBI Taxonomy" id="412755"/>
    <lineage>
        <taxon>unclassified sequences</taxon>
        <taxon>metagenomes</taxon>
        <taxon>ecological metagenomes</taxon>
    </lineage>
</organism>
<name>A0A0F9BBI1_9ZZZZ</name>
<reference evidence="1" key="1">
    <citation type="journal article" date="2015" name="Nature">
        <title>Complex archaea that bridge the gap between prokaryotes and eukaryotes.</title>
        <authorList>
            <person name="Spang A."/>
            <person name="Saw J.H."/>
            <person name="Jorgensen S.L."/>
            <person name="Zaremba-Niedzwiedzka K."/>
            <person name="Martijn J."/>
            <person name="Lind A.E."/>
            <person name="van Eijk R."/>
            <person name="Schleper C."/>
            <person name="Guy L."/>
            <person name="Ettema T.J."/>
        </authorList>
    </citation>
    <scope>NUCLEOTIDE SEQUENCE</scope>
</reference>
<dbReference type="AlphaFoldDB" id="A0A0F9BBI1"/>
<accession>A0A0F9BBI1</accession>